<dbReference type="GeneID" id="32155012"/>
<dbReference type="InterPro" id="IPR001789">
    <property type="entry name" value="Sig_transdc_resp-reg_receiver"/>
</dbReference>
<dbReference type="Pfam" id="PF00072">
    <property type="entry name" value="Response_reg"/>
    <property type="match status" value="1"/>
</dbReference>
<name>A0A1U7EXD8_NATPD</name>
<keyword evidence="1 2" id="KW-0597">Phosphoprotein</keyword>
<dbReference type="PANTHER" id="PTHR43547">
    <property type="entry name" value="TWO-COMPONENT HISTIDINE KINASE"/>
    <property type="match status" value="1"/>
</dbReference>
<dbReference type="SUPFAM" id="SSF55874">
    <property type="entry name" value="ATPase domain of HSP90 chaperone/DNA topoisomerase II/histidine kinase"/>
    <property type="match status" value="1"/>
</dbReference>
<dbReference type="InterPro" id="IPR005467">
    <property type="entry name" value="His_kinase_dom"/>
</dbReference>
<keyword evidence="6" id="KW-1185">Reference proteome</keyword>
<reference evidence="5 6" key="1">
    <citation type="journal article" date="2005" name="Genome Res.">
        <title>Living with two extremes: conclusions from the genome sequence of Natronomonas pharaonis.</title>
        <authorList>
            <person name="Falb M."/>
            <person name="Pfeiffer F."/>
            <person name="Palm P."/>
            <person name="Rodewald K."/>
            <person name="Hickmann V."/>
            <person name="Tittor J."/>
            <person name="Oesterhelt D."/>
        </authorList>
    </citation>
    <scope>NUCLEOTIDE SEQUENCE [LARGE SCALE GENOMIC DNA]</scope>
    <source>
        <strain evidence="6">ATCC 35678 / DSM 2160 / CIP 103997 / JCM 8858 / NBRC 14720 / NCIMB 2260 / Gabara</strain>
    </source>
</reference>
<dbReference type="InterPro" id="IPR003594">
    <property type="entry name" value="HATPase_dom"/>
</dbReference>
<dbReference type="SUPFAM" id="SSF52172">
    <property type="entry name" value="CheY-like"/>
    <property type="match status" value="1"/>
</dbReference>
<dbReference type="InterPro" id="IPR004358">
    <property type="entry name" value="Sig_transdc_His_kin-like_C"/>
</dbReference>
<evidence type="ECO:0000313" key="6">
    <source>
        <dbReference type="Proteomes" id="UP000002698"/>
    </source>
</evidence>
<keyword evidence="5" id="KW-0808">Transferase</keyword>
<dbReference type="Gene3D" id="3.30.565.10">
    <property type="entry name" value="Histidine kinase-like ATPase, C-terminal domain"/>
    <property type="match status" value="1"/>
</dbReference>
<dbReference type="KEGG" id="nph:NP_3458A"/>
<feature type="domain" description="Histidine kinase" evidence="3">
    <location>
        <begin position="177"/>
        <end position="384"/>
    </location>
</feature>
<dbReference type="SMART" id="SM00387">
    <property type="entry name" value="HATPase_c"/>
    <property type="match status" value="1"/>
</dbReference>
<organism evidence="5 6">
    <name type="scientific">Natronomonas pharaonis (strain ATCC 35678 / DSM 2160 / CIP 103997 / JCM 8858 / NBRC 14720 / NCIMB 2260 / Gabara)</name>
    <name type="common">Halobacterium pharaonis</name>
    <dbReference type="NCBI Taxonomy" id="348780"/>
    <lineage>
        <taxon>Archaea</taxon>
        <taxon>Methanobacteriati</taxon>
        <taxon>Methanobacteriota</taxon>
        <taxon>Stenosarchaea group</taxon>
        <taxon>Halobacteria</taxon>
        <taxon>Halobacteriales</taxon>
        <taxon>Natronomonadaceae</taxon>
        <taxon>Natronomonas</taxon>
    </lineage>
</organism>
<dbReference type="eggNOG" id="arCOG06219">
    <property type="taxonomic scope" value="Archaea"/>
</dbReference>
<dbReference type="InterPro" id="IPR011006">
    <property type="entry name" value="CheY-like_superfamily"/>
</dbReference>
<feature type="modified residue" description="4-aspartylphosphate" evidence="2">
    <location>
        <position position="78"/>
    </location>
</feature>
<accession>A0A1U7EXD8</accession>
<gene>
    <name evidence="5" type="ordered locus">NP_3458A</name>
</gene>
<dbReference type="EnsemblBacteria" id="CAI49820">
    <property type="protein sequence ID" value="CAI49820"/>
    <property type="gene ID" value="NP_3458A"/>
</dbReference>
<dbReference type="PANTHER" id="PTHR43547:SF2">
    <property type="entry name" value="HYBRID SIGNAL TRANSDUCTION HISTIDINE KINASE C"/>
    <property type="match status" value="1"/>
</dbReference>
<dbReference type="Proteomes" id="UP000002698">
    <property type="component" value="Chromosome"/>
</dbReference>
<proteinExistence type="predicted"/>
<evidence type="ECO:0000256" key="2">
    <source>
        <dbReference type="PROSITE-ProRule" id="PRU00169"/>
    </source>
</evidence>
<evidence type="ECO:0000256" key="1">
    <source>
        <dbReference type="ARBA" id="ARBA00022553"/>
    </source>
</evidence>
<dbReference type="OrthoDB" id="3369at2157"/>
<evidence type="ECO:0000259" key="3">
    <source>
        <dbReference type="PROSITE" id="PS50109"/>
    </source>
</evidence>
<dbReference type="Pfam" id="PF02518">
    <property type="entry name" value="HATPase_c"/>
    <property type="match status" value="1"/>
</dbReference>
<dbReference type="PROSITE" id="PS50110">
    <property type="entry name" value="RESPONSE_REGULATORY"/>
    <property type="match status" value="1"/>
</dbReference>
<dbReference type="STRING" id="348780.NP_3458A"/>
<dbReference type="RefSeq" id="WP_011323440.1">
    <property type="nucleotide sequence ID" value="NC_007426.1"/>
</dbReference>
<protein>
    <submittedName>
        <fullName evidence="5">Receiver box histidine kinase</fullName>
        <ecNumber evidence="5">2.7.13.3</ecNumber>
    </submittedName>
</protein>
<dbReference type="InterPro" id="IPR036890">
    <property type="entry name" value="HATPase_C_sf"/>
</dbReference>
<evidence type="ECO:0000259" key="4">
    <source>
        <dbReference type="PROSITE" id="PS50110"/>
    </source>
</evidence>
<dbReference type="Gene3D" id="3.40.50.2300">
    <property type="match status" value="1"/>
</dbReference>
<feature type="domain" description="Response regulatory" evidence="4">
    <location>
        <begin position="28"/>
        <end position="143"/>
    </location>
</feature>
<dbReference type="AlphaFoldDB" id="A0A1U7EXD8"/>
<dbReference type="HOGENOM" id="CLU_000445_114_72_2"/>
<dbReference type="SMART" id="SM00448">
    <property type="entry name" value="REC"/>
    <property type="match status" value="1"/>
</dbReference>
<dbReference type="PROSITE" id="PS50109">
    <property type="entry name" value="HIS_KIN"/>
    <property type="match status" value="1"/>
</dbReference>
<dbReference type="GO" id="GO:0000155">
    <property type="term" value="F:phosphorelay sensor kinase activity"/>
    <property type="evidence" value="ECO:0007669"/>
    <property type="project" value="TreeGrafter"/>
</dbReference>
<evidence type="ECO:0000313" key="5">
    <source>
        <dbReference type="EMBL" id="CAI49820.1"/>
    </source>
</evidence>
<dbReference type="PRINTS" id="PR00344">
    <property type="entry name" value="BCTRLSENSOR"/>
</dbReference>
<dbReference type="CDD" id="cd00156">
    <property type="entry name" value="REC"/>
    <property type="match status" value="1"/>
</dbReference>
<dbReference type="EMBL" id="CR936257">
    <property type="protein sequence ID" value="CAI49820.1"/>
    <property type="molecule type" value="Genomic_DNA"/>
</dbReference>
<sequence length="385" mass="42670">MPESYAAVMAADGSENPPWKDLPDSTPSVLVVDDSEFFADMMASEIENGSSFETISCYDGETALEKIERNDIACIVSDYRMDPVDGIELLETVRDEYGAIPFIILTGQGGEEVAIEAIRLGATDYVTKEMIIEGEEFSLLLNRIEQSVNHTMAQTELARRKELIETQRDNLEFLNEVLRHDIRNDLQIISAYADRLEDHVDQAGRADLETIQQSTDNAIELTKTTDKVAEIMLRQEVDRQAVSIRDIITEEIETIRAADPNATVEVVGEIPDVEVLAGQMIDAVFRNLLKNAVQHNDKREPEITVSATEQEEVLEVRVADNGPGISEELQQSIFGKGERGLESEGTGIGLHLVATLVDDYDGDVRIEDNDPEGSVFVVELQLADA</sequence>
<keyword evidence="5" id="KW-0418">Kinase</keyword>
<dbReference type="EC" id="2.7.13.3" evidence="5"/>